<feature type="region of interest" description="Disordered" evidence="1">
    <location>
        <begin position="58"/>
        <end position="101"/>
    </location>
</feature>
<proteinExistence type="predicted"/>
<sequence length="939" mass="105397">MAFAHKGRATKFITDTIIQLDSTSKFPRITAKLKKSKRTSTAKNDTIPKVIAGDTIKKDTSKKRNASGRINFTSDTGKRGTLLDTNRRAGPDTSKNGSNLDTDIKEVADSSFNDMKTSISYRIGNARVTYGDFELDAEYIRIDRKNHLIYASGLRDKRTGRYIGRPISKQGKDSPITSDSLLFNYETKKGLIYNPFTEQDGNYISHGEAKKLNEDEVAYHNIIFSACDKPSKGETPDYGIVITRGIGEKKRIISGPAYLEIEGVPIPIGIPFGFFPKPNTRASGIMLPTFGEDATLGFFLRDFGYYIGLSDYADLTNLGTYYSNGSYEVSSSLNYMNRYKYNGNLTLAYSSHNYGLAGDPPHKDFHVNWQHSQNPNASPGSTFSASVNAGTSSFYQNNPASTGYNLQQLTQNNLRSSISYSRTWAGTPFNLTTSIDHSQDLTNKTVSLTLPNVNFSMTSINPFDSKDHVDEQKWYQKITVAYNMTATNTLTNIPESQLFKGETLTKRMQNGIQHQIPLGLSLNVLKYFQFNINANYTERWYFQSINRHYARADSLATDTLPGFKRAGNYNLSTGLSTKLYWTPTFKNGKLKAIRHVITPNISFSYSPDYSSLDRPYNRIIVSNATVPYPVIYQRYSIFSNSPFGYPQGGTQAGLNFSVDNTLEAKFRPKSTDTSQTEKKVQLLQSLSFSTFYNFAADSFKLTPISLSGHTALFGDKVNVSFGGSFDPYVTKVYDTIANGRVFAYPRRFNRYTWMDGKIPKLTNFNFSVSGTLNPAAFHPSANNNNNVMPGAYNPNLPNTAANVTEAQRQSLALLNSDPSAYVDFNIPWNLVINYNFSYGDNYVTSSHVNTVMLSGDFSLTPKWKIQFNTNYDLQARQLSSATSFAIYRDLHCWDLSINWLPFGFYKSYNITLKVKSDILQALKLSKRSDYTSNANFNNY</sequence>
<accession>A0ABP7WDQ4</accession>
<dbReference type="Pfam" id="PF19838">
    <property type="entry name" value="LptD_2"/>
    <property type="match status" value="1"/>
</dbReference>
<feature type="domain" description="LPS-assembly protein LptD central" evidence="2">
    <location>
        <begin position="252"/>
        <end position="728"/>
    </location>
</feature>
<protein>
    <submittedName>
        <fullName evidence="3">LPS assembly protein LptD</fullName>
    </submittedName>
</protein>
<dbReference type="RefSeq" id="WP_345100826.1">
    <property type="nucleotide sequence ID" value="NZ_BAABCV010000002.1"/>
</dbReference>
<evidence type="ECO:0000259" key="2">
    <source>
        <dbReference type="Pfam" id="PF19838"/>
    </source>
</evidence>
<reference evidence="4" key="1">
    <citation type="journal article" date="2019" name="Int. J. Syst. Evol. Microbiol.">
        <title>The Global Catalogue of Microorganisms (GCM) 10K type strain sequencing project: providing services to taxonomists for standard genome sequencing and annotation.</title>
        <authorList>
            <consortium name="The Broad Institute Genomics Platform"/>
            <consortium name="The Broad Institute Genome Sequencing Center for Infectious Disease"/>
            <person name="Wu L."/>
            <person name="Ma J."/>
        </authorList>
    </citation>
    <scope>NUCLEOTIDE SEQUENCE [LARGE SCALE GENOMIC DNA]</scope>
    <source>
        <strain evidence="4">JCM 17085</strain>
    </source>
</reference>
<name>A0ABP7WDQ4_9SPHI</name>
<evidence type="ECO:0000313" key="4">
    <source>
        <dbReference type="Proteomes" id="UP001500841"/>
    </source>
</evidence>
<evidence type="ECO:0000313" key="3">
    <source>
        <dbReference type="EMBL" id="GAA4086787.1"/>
    </source>
</evidence>
<dbReference type="EMBL" id="BAABCV010000002">
    <property type="protein sequence ID" value="GAA4086787.1"/>
    <property type="molecule type" value="Genomic_DNA"/>
</dbReference>
<dbReference type="Proteomes" id="UP001500841">
    <property type="component" value="Unassembled WGS sequence"/>
</dbReference>
<gene>
    <name evidence="3" type="ORF">GCM10022392_04680</name>
</gene>
<organism evidence="3 4">
    <name type="scientific">Mucilaginibacter panaciglaebae</name>
    <dbReference type="NCBI Taxonomy" id="502331"/>
    <lineage>
        <taxon>Bacteria</taxon>
        <taxon>Pseudomonadati</taxon>
        <taxon>Bacteroidota</taxon>
        <taxon>Sphingobacteriia</taxon>
        <taxon>Sphingobacteriales</taxon>
        <taxon>Sphingobacteriaceae</taxon>
        <taxon>Mucilaginibacter</taxon>
    </lineage>
</organism>
<dbReference type="InterPro" id="IPR045659">
    <property type="entry name" value="LptD_2"/>
</dbReference>
<keyword evidence="4" id="KW-1185">Reference proteome</keyword>
<comment type="caution">
    <text evidence="3">The sequence shown here is derived from an EMBL/GenBank/DDBJ whole genome shotgun (WGS) entry which is preliminary data.</text>
</comment>
<evidence type="ECO:0000256" key="1">
    <source>
        <dbReference type="SAM" id="MobiDB-lite"/>
    </source>
</evidence>